<comment type="caution">
    <text evidence="2">The sequence shown here is derived from an EMBL/GenBank/DDBJ whole genome shotgun (WGS) entry which is preliminary data.</text>
</comment>
<dbReference type="Proteomes" id="UP000013909">
    <property type="component" value="Unassembled WGS sequence"/>
</dbReference>
<evidence type="ECO:0008006" key="4">
    <source>
        <dbReference type="Google" id="ProtNLM"/>
    </source>
</evidence>
<reference evidence="2 3" key="1">
    <citation type="submission" date="2013-02" db="EMBL/GenBank/DDBJ databases">
        <title>A novel strain isolated from Lonar lake, Maharashtra, India.</title>
        <authorList>
            <person name="Singh A."/>
        </authorList>
    </citation>
    <scope>NUCLEOTIDE SEQUENCE [LARGE SCALE GENOMIC DNA]</scope>
    <source>
        <strain evidence="2 3">AK24</strain>
    </source>
</reference>
<name>R7ZPD1_9BACT</name>
<dbReference type="Gene3D" id="3.40.50.300">
    <property type="entry name" value="P-loop containing nucleotide triphosphate hydrolases"/>
    <property type="match status" value="1"/>
</dbReference>
<evidence type="ECO:0000256" key="1">
    <source>
        <dbReference type="ARBA" id="ARBA00009320"/>
    </source>
</evidence>
<protein>
    <recommendedName>
        <fullName evidence="4">Sulfotransferase family protein</fullName>
    </recommendedName>
</protein>
<sequence length="220" mass="25465">MYAFAQRPDTHVVDEPFYGFYLANSPAKEYHPGTDEILSTMELDGERVVAAMLENSEKPVLFFKNMCHHMLDLDRSFMREGLNVILTREPKEMLSSFKEVINKPVMQDVGYQSQQDLLDYFLRENIPFVVVDSKDILLDPAGYLERFCQYVGIPFDTCMLSWESGPRKEDGCWAPYWYANVHKSTGFAPYKPKEITFPVSLEPLLGACQPIYERLMAYKL</sequence>
<proteinExistence type="inferred from homology"/>
<dbReference type="PANTHER" id="PTHR42743">
    <property type="entry name" value="AMINO-ACID AMINOTRANSFERASE"/>
    <property type="match status" value="1"/>
</dbReference>
<dbReference type="PATRIC" id="fig|1288963.3.peg.3604"/>
<dbReference type="AlphaFoldDB" id="R7ZPD1"/>
<dbReference type="GO" id="GO:0019752">
    <property type="term" value="P:carboxylic acid metabolic process"/>
    <property type="evidence" value="ECO:0007669"/>
    <property type="project" value="TreeGrafter"/>
</dbReference>
<dbReference type="SUPFAM" id="SSF52540">
    <property type="entry name" value="P-loop containing nucleoside triphosphate hydrolases"/>
    <property type="match status" value="1"/>
</dbReference>
<comment type="similarity">
    <text evidence="1">Belongs to the class-IV pyridoxal-phosphate-dependent aminotransferase family.</text>
</comment>
<dbReference type="STRING" id="1232681.ADIS_3613"/>
<accession>R7ZPD1</accession>
<organism evidence="2 3">
    <name type="scientific">Lunatimonas lonarensis</name>
    <dbReference type="NCBI Taxonomy" id="1232681"/>
    <lineage>
        <taxon>Bacteria</taxon>
        <taxon>Pseudomonadati</taxon>
        <taxon>Bacteroidota</taxon>
        <taxon>Cytophagia</taxon>
        <taxon>Cytophagales</taxon>
        <taxon>Cyclobacteriaceae</taxon>
    </lineage>
</organism>
<dbReference type="Pfam" id="PF19798">
    <property type="entry name" value="Sulfotransfer_5"/>
    <property type="match status" value="1"/>
</dbReference>
<dbReference type="InterPro" id="IPR027417">
    <property type="entry name" value="P-loop_NTPase"/>
</dbReference>
<keyword evidence="3" id="KW-1185">Reference proteome</keyword>
<dbReference type="EMBL" id="AQHR01000092">
    <property type="protein sequence ID" value="EON75918.1"/>
    <property type="molecule type" value="Genomic_DNA"/>
</dbReference>
<evidence type="ECO:0000313" key="2">
    <source>
        <dbReference type="EMBL" id="EON75918.1"/>
    </source>
</evidence>
<evidence type="ECO:0000313" key="3">
    <source>
        <dbReference type="Proteomes" id="UP000013909"/>
    </source>
</evidence>
<dbReference type="InterPro" id="IPR050571">
    <property type="entry name" value="Class-IV_PLP-Dep_Aminotrnsfr"/>
</dbReference>
<gene>
    <name evidence="2" type="ORF">ADIS_3613</name>
</gene>
<dbReference type="PANTHER" id="PTHR42743:SF11">
    <property type="entry name" value="AMINODEOXYCHORISMATE LYASE"/>
    <property type="match status" value="1"/>
</dbReference>